<accession>A0A4S4M439</accession>
<name>A0A4S4M439_9AGAM</name>
<protein>
    <recommendedName>
        <fullName evidence="3">F-box domain-containing protein</fullName>
    </recommendedName>
</protein>
<proteinExistence type="predicted"/>
<evidence type="ECO:0000313" key="1">
    <source>
        <dbReference type="EMBL" id="THH19902.1"/>
    </source>
</evidence>
<sequence>MSSNRETLITRILYNPAVLDAIFSFSTPGTIIRLAMTCRRVREAMLSYFRAAFNINRHLSRFFPDPIAFRQLQARTASLIAGSNALQFFERTIYPEADLDLYVYPRSAGEVGRFLLEIGYQFKPASTQNLDFETALVEDRVATSFQYPGPIHDIFQFVKESAGDGDEELKIEIVSSRMPFASCVMNVISYEKAYSLYPLATFETRISFLCTKDAARRQMAIKKYTPRGWTVSAGKRKLGKRACLHLSFRRGVRSLNDRHTWGIPLNTVGITAESSTPDTLGRTCDPVVASRWQFNDIKMRFSRQERTPFFPLGIGSSFFQFAYVIDDAILMEAALRFKFLILLSWFHWLFPILLPSTLAPGKFYDAEFIQFCQDYEAGRTSQTDGRPRSE</sequence>
<organism evidence="1 2">
    <name type="scientific">Bondarzewia mesenterica</name>
    <dbReference type="NCBI Taxonomy" id="1095465"/>
    <lineage>
        <taxon>Eukaryota</taxon>
        <taxon>Fungi</taxon>
        <taxon>Dikarya</taxon>
        <taxon>Basidiomycota</taxon>
        <taxon>Agaricomycotina</taxon>
        <taxon>Agaricomycetes</taxon>
        <taxon>Russulales</taxon>
        <taxon>Bondarzewiaceae</taxon>
        <taxon>Bondarzewia</taxon>
    </lineage>
</organism>
<dbReference type="Proteomes" id="UP000310158">
    <property type="component" value="Unassembled WGS sequence"/>
</dbReference>
<dbReference type="AlphaFoldDB" id="A0A4S4M439"/>
<dbReference type="OrthoDB" id="3041043at2759"/>
<keyword evidence="2" id="KW-1185">Reference proteome</keyword>
<dbReference type="EMBL" id="SGPL01000033">
    <property type="protein sequence ID" value="THH19902.1"/>
    <property type="molecule type" value="Genomic_DNA"/>
</dbReference>
<evidence type="ECO:0008006" key="3">
    <source>
        <dbReference type="Google" id="ProtNLM"/>
    </source>
</evidence>
<gene>
    <name evidence="1" type="ORF">EW146_g1349</name>
</gene>
<evidence type="ECO:0000313" key="2">
    <source>
        <dbReference type="Proteomes" id="UP000310158"/>
    </source>
</evidence>
<reference evidence="1 2" key="1">
    <citation type="submission" date="2019-02" db="EMBL/GenBank/DDBJ databases">
        <title>Genome sequencing of the rare red list fungi Bondarzewia mesenterica.</title>
        <authorList>
            <person name="Buettner E."/>
            <person name="Kellner H."/>
        </authorList>
    </citation>
    <scope>NUCLEOTIDE SEQUENCE [LARGE SCALE GENOMIC DNA]</scope>
    <source>
        <strain evidence="1 2">DSM 108281</strain>
    </source>
</reference>
<comment type="caution">
    <text evidence="1">The sequence shown here is derived from an EMBL/GenBank/DDBJ whole genome shotgun (WGS) entry which is preliminary data.</text>
</comment>